<dbReference type="AlphaFoldDB" id="A0A0F8Y015"/>
<name>A0A0F8Y015_9ZZZZ</name>
<sequence length="114" mass="12743">DVNIDNTIHALPGNLCYPEIVRNLEMQRQILERLSAHALFAGLEAHSRMANTQALPIGMTATQLAQADMEMRSAMAVCNPHRAPFMCVDVAIEDEEPKRKTVDSREVEVKLLTE</sequence>
<accession>A0A0F8Y015</accession>
<gene>
    <name evidence="1" type="ORF">LCGC14_2881090</name>
</gene>
<dbReference type="EMBL" id="LAZR01056193">
    <property type="protein sequence ID" value="KKK74707.1"/>
    <property type="molecule type" value="Genomic_DNA"/>
</dbReference>
<evidence type="ECO:0000313" key="1">
    <source>
        <dbReference type="EMBL" id="KKK74707.1"/>
    </source>
</evidence>
<proteinExistence type="predicted"/>
<comment type="caution">
    <text evidence="1">The sequence shown here is derived from an EMBL/GenBank/DDBJ whole genome shotgun (WGS) entry which is preliminary data.</text>
</comment>
<organism evidence="1">
    <name type="scientific">marine sediment metagenome</name>
    <dbReference type="NCBI Taxonomy" id="412755"/>
    <lineage>
        <taxon>unclassified sequences</taxon>
        <taxon>metagenomes</taxon>
        <taxon>ecological metagenomes</taxon>
    </lineage>
</organism>
<reference evidence="1" key="1">
    <citation type="journal article" date="2015" name="Nature">
        <title>Complex archaea that bridge the gap between prokaryotes and eukaryotes.</title>
        <authorList>
            <person name="Spang A."/>
            <person name="Saw J.H."/>
            <person name="Jorgensen S.L."/>
            <person name="Zaremba-Niedzwiedzka K."/>
            <person name="Martijn J."/>
            <person name="Lind A.E."/>
            <person name="van Eijk R."/>
            <person name="Schleper C."/>
            <person name="Guy L."/>
            <person name="Ettema T.J."/>
        </authorList>
    </citation>
    <scope>NUCLEOTIDE SEQUENCE</scope>
</reference>
<protein>
    <submittedName>
        <fullName evidence="1">Uncharacterized protein</fullName>
    </submittedName>
</protein>
<feature type="non-terminal residue" evidence="1">
    <location>
        <position position="1"/>
    </location>
</feature>